<dbReference type="InterPro" id="IPR050390">
    <property type="entry name" value="C5-Methyltransferase"/>
</dbReference>
<dbReference type="NCBIfam" id="TIGR00675">
    <property type="entry name" value="dcm"/>
    <property type="match status" value="1"/>
</dbReference>
<name>A0A484PZW5_9ZZZZ</name>
<evidence type="ECO:0000313" key="6">
    <source>
        <dbReference type="EMBL" id="VFR31433.1"/>
    </source>
</evidence>
<dbReference type="Gene3D" id="3.90.120.10">
    <property type="entry name" value="DNA Methylase, subunit A, domain 2"/>
    <property type="match status" value="1"/>
</dbReference>
<dbReference type="PROSITE" id="PS00094">
    <property type="entry name" value="C5_MTASE_1"/>
    <property type="match status" value="1"/>
</dbReference>
<dbReference type="InterPro" id="IPR018117">
    <property type="entry name" value="C5_DNA_meth_AS"/>
</dbReference>
<dbReference type="AlphaFoldDB" id="A0A484PZW5"/>
<dbReference type="EMBL" id="CAADIA010000006">
    <property type="protein sequence ID" value="VFR31433.1"/>
    <property type="molecule type" value="Genomic_DNA"/>
</dbReference>
<dbReference type="Gene3D" id="3.40.50.150">
    <property type="entry name" value="Vaccinia Virus protein VP39"/>
    <property type="match status" value="1"/>
</dbReference>
<accession>A0A484PZW5</accession>
<evidence type="ECO:0000256" key="1">
    <source>
        <dbReference type="ARBA" id="ARBA00011975"/>
    </source>
</evidence>
<dbReference type="GO" id="GO:0005634">
    <property type="term" value="C:nucleus"/>
    <property type="evidence" value="ECO:0007669"/>
    <property type="project" value="TreeGrafter"/>
</dbReference>
<keyword evidence="4" id="KW-0949">S-adenosyl-L-methionine</keyword>
<dbReference type="InterPro" id="IPR029063">
    <property type="entry name" value="SAM-dependent_MTases_sf"/>
</dbReference>
<dbReference type="InterPro" id="IPR001525">
    <property type="entry name" value="C5_MeTfrase"/>
</dbReference>
<dbReference type="GO" id="GO:0003677">
    <property type="term" value="F:DNA binding"/>
    <property type="evidence" value="ECO:0007669"/>
    <property type="project" value="TreeGrafter"/>
</dbReference>
<dbReference type="PANTHER" id="PTHR10629:SF52">
    <property type="entry name" value="DNA (CYTOSINE-5)-METHYLTRANSFERASE 1"/>
    <property type="match status" value="1"/>
</dbReference>
<evidence type="ECO:0000256" key="4">
    <source>
        <dbReference type="ARBA" id="ARBA00022691"/>
    </source>
</evidence>
<sequence length="706" mass="77173">MSDLSLDRVGGSDVESLQPQTVPGVGRPTENLGPVWIVEEASGHLRTQGRKGPSPQLRLYKLNGDVLTVAGETNLTGGVQRPAAVISMLRKAGAVDGVLVCSHRAAAVAQLAELLEDYGLLHYVLEADPARSLEFDRARDGVRTTAPKLRAENASWRPVRLSQPAGSTECFAANLGTAALGGVGGLTCFALSVGGIDGYQRGILIGMTSLTVGDGLKRLSQLLAWTRWIRLTVRRAARSAKGAAAGERRQTPGASDSAVAIKIRANRRLASEHDLKEAEQRAQQQESAVPLRARLTEAKETLNVVELFAGAGGMGLGFLRARSADGSGYRIAGSAEIHPIYTQTLRQNHTYMERAELIPSGSTPSDWIPMDLCSPAVRTRLAAVARERGEVDVVIGGPPCQGFSSANRNSWSSSNPNNKLVDAFMDSVSLLQPKVLLMENVQGILWTSRDETSSGPSVASHVLKRLKKMGYQVFPKLLDAVWYGAPQNRNRFFLLGLHQDLGYHQDDFGAWGPFPRPSHGPGTSKDFVTVQDAIRDLPRIANGEDAIECSYAADPARVLSNEFLRLMREGAPEHVMWDHVTSRHADYVIDRYKLIPQGKNWEAVRHLMTNYADVERTHSNIYRRLDWREPAITMGHYRKSMIIHPSQNRGLSLREASRLQTFPDWFRFAGSEDGNPAGGLIHKQQQLANAVCPNVTKAVAEFILGL</sequence>
<dbReference type="GO" id="GO:0032259">
    <property type="term" value="P:methylation"/>
    <property type="evidence" value="ECO:0007669"/>
    <property type="project" value="UniProtKB-KW"/>
</dbReference>
<dbReference type="GO" id="GO:0003886">
    <property type="term" value="F:DNA (cytosine-5-)-methyltransferase activity"/>
    <property type="evidence" value="ECO:0007669"/>
    <property type="project" value="UniProtKB-EC"/>
</dbReference>
<organism evidence="6">
    <name type="scientific">plant metagenome</name>
    <dbReference type="NCBI Taxonomy" id="1297885"/>
    <lineage>
        <taxon>unclassified sequences</taxon>
        <taxon>metagenomes</taxon>
        <taxon>organismal metagenomes</taxon>
    </lineage>
</organism>
<dbReference type="EC" id="2.1.1.37" evidence="1"/>
<dbReference type="PROSITE" id="PS51679">
    <property type="entry name" value="SAM_MT_C5"/>
    <property type="match status" value="1"/>
</dbReference>
<dbReference type="Pfam" id="PF00145">
    <property type="entry name" value="DNA_methylase"/>
    <property type="match status" value="1"/>
</dbReference>
<feature type="region of interest" description="Disordered" evidence="5">
    <location>
        <begin position="1"/>
        <end position="25"/>
    </location>
</feature>
<dbReference type="GO" id="GO:0044027">
    <property type="term" value="P:negative regulation of gene expression via chromosomal CpG island methylation"/>
    <property type="evidence" value="ECO:0007669"/>
    <property type="project" value="TreeGrafter"/>
</dbReference>
<evidence type="ECO:0000256" key="3">
    <source>
        <dbReference type="ARBA" id="ARBA00022679"/>
    </source>
</evidence>
<gene>
    <name evidence="6" type="ORF">ANK1_3931</name>
    <name evidence="7" type="ORF">ANK2_3932</name>
</gene>
<dbReference type="PANTHER" id="PTHR10629">
    <property type="entry name" value="CYTOSINE-SPECIFIC METHYLTRANSFERASE"/>
    <property type="match status" value="1"/>
</dbReference>
<evidence type="ECO:0000256" key="2">
    <source>
        <dbReference type="ARBA" id="ARBA00022603"/>
    </source>
</evidence>
<protein>
    <recommendedName>
        <fullName evidence="1">DNA (cytosine-5-)-methyltransferase</fullName>
        <ecNumber evidence="1">2.1.1.37</ecNumber>
    </recommendedName>
</protein>
<dbReference type="SUPFAM" id="SSF53335">
    <property type="entry name" value="S-adenosyl-L-methionine-dependent methyltransferases"/>
    <property type="match status" value="1"/>
</dbReference>
<proteinExistence type="predicted"/>
<evidence type="ECO:0000313" key="7">
    <source>
        <dbReference type="EMBL" id="VFR60265.1"/>
    </source>
</evidence>
<keyword evidence="2 6" id="KW-0489">Methyltransferase</keyword>
<keyword evidence="3 6" id="KW-0808">Transferase</keyword>
<reference evidence="6" key="1">
    <citation type="submission" date="2019-03" db="EMBL/GenBank/DDBJ databases">
        <authorList>
            <person name="Danneels B."/>
        </authorList>
    </citation>
    <scope>NUCLEOTIDE SEQUENCE</scope>
</reference>
<dbReference type="EMBL" id="CAADIF010000005">
    <property type="protein sequence ID" value="VFR60265.1"/>
    <property type="molecule type" value="Genomic_DNA"/>
</dbReference>
<dbReference type="PRINTS" id="PR00105">
    <property type="entry name" value="C5METTRFRASE"/>
</dbReference>
<evidence type="ECO:0000256" key="5">
    <source>
        <dbReference type="SAM" id="MobiDB-lite"/>
    </source>
</evidence>